<dbReference type="Pfam" id="PF17267">
    <property type="entry name" value="DUF5333"/>
    <property type="match status" value="1"/>
</dbReference>
<dbReference type="InterPro" id="IPR020349">
    <property type="entry name" value="Uncharacterised_14.7kDa"/>
</dbReference>
<keyword evidence="3" id="KW-1185">Reference proteome</keyword>
<organism evidence="2 3">
    <name type="scientific">Rhodosalinus halophilus</name>
    <dbReference type="NCBI Taxonomy" id="2259333"/>
    <lineage>
        <taxon>Bacteria</taxon>
        <taxon>Pseudomonadati</taxon>
        <taxon>Pseudomonadota</taxon>
        <taxon>Alphaproteobacteria</taxon>
        <taxon>Rhodobacterales</taxon>
        <taxon>Paracoccaceae</taxon>
        <taxon>Rhodosalinus</taxon>
    </lineage>
</organism>
<keyword evidence="1" id="KW-0732">Signal</keyword>
<accession>A0A365UE05</accession>
<evidence type="ECO:0000256" key="1">
    <source>
        <dbReference type="SAM" id="SignalP"/>
    </source>
</evidence>
<dbReference type="EMBL" id="QNTQ01000002">
    <property type="protein sequence ID" value="RBI87045.1"/>
    <property type="molecule type" value="Genomic_DNA"/>
</dbReference>
<feature type="chain" id="PRO_5016561941" description="DUF5333 domain-containing protein" evidence="1">
    <location>
        <begin position="25"/>
        <end position="140"/>
    </location>
</feature>
<dbReference type="OrthoDB" id="7658992at2"/>
<sequence>MRAVVTRVGTMLGALALLMPVAGAAADRPPLREVQEIDGALLAVAIANEIRERCPEIEPRWIRAYGTLNALKARARDLGYSEPEIEDYVTSEAEKARMRRLGERYIRQHGADPGATAELCAFGRDEIARGSAVGRLLREK</sequence>
<evidence type="ECO:0000313" key="2">
    <source>
        <dbReference type="EMBL" id="RBI87045.1"/>
    </source>
</evidence>
<name>A0A365UE05_9RHOB</name>
<protein>
    <recommendedName>
        <fullName evidence="4">DUF5333 domain-containing protein</fullName>
    </recommendedName>
</protein>
<evidence type="ECO:0008006" key="4">
    <source>
        <dbReference type="Google" id="ProtNLM"/>
    </source>
</evidence>
<comment type="caution">
    <text evidence="2">The sequence shown here is derived from an EMBL/GenBank/DDBJ whole genome shotgun (WGS) entry which is preliminary data.</text>
</comment>
<reference evidence="2 3" key="1">
    <citation type="submission" date="2018-07" db="EMBL/GenBank/DDBJ databases">
        <title>Rhodosalinus sp. strain E84T genomic sequence and assembly.</title>
        <authorList>
            <person name="Liu Z.-W."/>
            <person name="Lu D.-C."/>
        </authorList>
    </citation>
    <scope>NUCLEOTIDE SEQUENCE [LARGE SCALE GENOMIC DNA]</scope>
    <source>
        <strain evidence="2 3">E84</strain>
    </source>
</reference>
<evidence type="ECO:0000313" key="3">
    <source>
        <dbReference type="Proteomes" id="UP000253370"/>
    </source>
</evidence>
<dbReference type="AlphaFoldDB" id="A0A365UE05"/>
<proteinExistence type="predicted"/>
<dbReference type="Proteomes" id="UP000253370">
    <property type="component" value="Unassembled WGS sequence"/>
</dbReference>
<feature type="signal peptide" evidence="1">
    <location>
        <begin position="1"/>
        <end position="24"/>
    </location>
</feature>
<gene>
    <name evidence="2" type="ORF">DRV85_02665</name>
</gene>
<dbReference type="RefSeq" id="WP_113287893.1">
    <property type="nucleotide sequence ID" value="NZ_QNTQ01000002.1"/>
</dbReference>